<dbReference type="PANTHER" id="PTHR10302:SF27">
    <property type="entry name" value="SINGLE-STRANDED DNA-BINDING PROTEIN"/>
    <property type="match status" value="1"/>
</dbReference>
<dbReference type="HAMAP" id="MF_00984">
    <property type="entry name" value="SSB"/>
    <property type="match status" value="1"/>
</dbReference>
<dbReference type="CDD" id="cd04496">
    <property type="entry name" value="SSB_OBF"/>
    <property type="match status" value="1"/>
</dbReference>
<comment type="caution">
    <text evidence="4">The sequence shown here is derived from an EMBL/GenBank/DDBJ whole genome shotgun (WGS) entry which is preliminary data.</text>
</comment>
<dbReference type="Proteomes" id="UP000532121">
    <property type="component" value="Unassembled WGS sequence"/>
</dbReference>
<dbReference type="InterPro" id="IPR011344">
    <property type="entry name" value="ssDNA-bd"/>
</dbReference>
<proteinExistence type="inferred from homology"/>
<dbReference type="GO" id="GO:0009295">
    <property type="term" value="C:nucleoid"/>
    <property type="evidence" value="ECO:0007669"/>
    <property type="project" value="TreeGrafter"/>
</dbReference>
<keyword evidence="1 2" id="KW-0238">DNA-binding</keyword>
<organism evidence="4 5">
    <name type="scientific">Streptococcus ratti</name>
    <dbReference type="NCBI Taxonomy" id="1341"/>
    <lineage>
        <taxon>Bacteria</taxon>
        <taxon>Bacillati</taxon>
        <taxon>Bacillota</taxon>
        <taxon>Bacilli</taxon>
        <taxon>Lactobacillales</taxon>
        <taxon>Streptococcaceae</taxon>
        <taxon>Streptococcus</taxon>
    </lineage>
</organism>
<accession>A0A7X9LD53</accession>
<dbReference type="PIRSF" id="PIRSF002070">
    <property type="entry name" value="SSB"/>
    <property type="match status" value="1"/>
</dbReference>
<evidence type="ECO:0000313" key="5">
    <source>
        <dbReference type="Proteomes" id="UP000532121"/>
    </source>
</evidence>
<name>A0A7X9LD53_STRRT</name>
<dbReference type="RefSeq" id="WP_193523186.1">
    <property type="nucleotide sequence ID" value="NZ_JABASA010000005.1"/>
</dbReference>
<dbReference type="EMBL" id="JABASA010000005">
    <property type="protein sequence ID" value="NMD48737.1"/>
    <property type="molecule type" value="Genomic_DNA"/>
</dbReference>
<evidence type="ECO:0000313" key="4">
    <source>
        <dbReference type="EMBL" id="NMD48737.1"/>
    </source>
</evidence>
<dbReference type="PANTHER" id="PTHR10302">
    <property type="entry name" value="SINGLE-STRANDED DNA-BINDING PROTEIN"/>
    <property type="match status" value="1"/>
</dbReference>
<dbReference type="GO" id="GO:0003697">
    <property type="term" value="F:single-stranded DNA binding"/>
    <property type="evidence" value="ECO:0007669"/>
    <property type="project" value="UniProtKB-UniRule"/>
</dbReference>
<evidence type="ECO:0000256" key="2">
    <source>
        <dbReference type="HAMAP-Rule" id="MF_00984"/>
    </source>
</evidence>
<gene>
    <name evidence="4" type="primary">ssb</name>
    <name evidence="4" type="ORF">HHO37_03380</name>
</gene>
<dbReference type="Pfam" id="PF00436">
    <property type="entry name" value="SSB"/>
    <property type="match status" value="1"/>
</dbReference>
<dbReference type="InterPro" id="IPR000424">
    <property type="entry name" value="Primosome_PriB/ssb"/>
</dbReference>
<dbReference type="InterPro" id="IPR012340">
    <property type="entry name" value="NA-bd_OB-fold"/>
</dbReference>
<dbReference type="Gene3D" id="2.40.50.140">
    <property type="entry name" value="Nucleic acid-binding proteins"/>
    <property type="match status" value="1"/>
</dbReference>
<dbReference type="PROSITE" id="PS50935">
    <property type="entry name" value="SSB"/>
    <property type="match status" value="1"/>
</dbReference>
<dbReference type="SUPFAM" id="SSF50249">
    <property type="entry name" value="Nucleic acid-binding proteins"/>
    <property type="match status" value="1"/>
</dbReference>
<sequence length="110" mass="12520">MNNTNLIGRLTKKPELYQTPDNKIYARFTLAINRKKKAGGTGSEADFIPCIIWGKAAENLVNWTDKGALISLEGELKTRNYEKDGQRHFVMEVWSNFFQVLSKPNQATDN</sequence>
<reference evidence="4 5" key="1">
    <citation type="submission" date="2020-04" db="EMBL/GenBank/DDBJ databases">
        <title>MicrobeNet Type strains.</title>
        <authorList>
            <person name="Nicholson A.C."/>
        </authorList>
    </citation>
    <scope>NUCLEOTIDE SEQUENCE [LARGE SCALE GENOMIC DNA]</scope>
    <source>
        <strain evidence="4 5">DSM 22768</strain>
    </source>
</reference>
<dbReference type="AlphaFoldDB" id="A0A7X9LD53"/>
<comment type="subunit">
    <text evidence="2">Homotetramer.</text>
</comment>
<dbReference type="GO" id="GO:0006260">
    <property type="term" value="P:DNA replication"/>
    <property type="evidence" value="ECO:0007669"/>
    <property type="project" value="InterPro"/>
</dbReference>
<protein>
    <recommendedName>
        <fullName evidence="2 3">Single-stranded DNA-binding protein</fullName>
        <shortName evidence="2">SSB</shortName>
    </recommendedName>
</protein>
<evidence type="ECO:0000256" key="1">
    <source>
        <dbReference type="ARBA" id="ARBA00023125"/>
    </source>
</evidence>
<evidence type="ECO:0000256" key="3">
    <source>
        <dbReference type="PIRNR" id="PIRNR002070"/>
    </source>
</evidence>
<comment type="caution">
    <text evidence="2">Lacks conserved residue(s) required for the propagation of feature annotation.</text>
</comment>
<dbReference type="NCBIfam" id="TIGR00621">
    <property type="entry name" value="ssb"/>
    <property type="match status" value="1"/>
</dbReference>